<evidence type="ECO:0000313" key="2">
    <source>
        <dbReference type="Proteomes" id="UP000199361"/>
    </source>
</evidence>
<name>A0A1I0I0N2_9ACTN</name>
<dbReference type="STRING" id="568860.SAMN05421811_104619"/>
<dbReference type="AlphaFoldDB" id="A0A1I0I0N2"/>
<keyword evidence="2" id="KW-1185">Reference proteome</keyword>
<accession>A0A1I0I0N2</accession>
<reference evidence="1 2" key="1">
    <citation type="submission" date="2016-10" db="EMBL/GenBank/DDBJ databases">
        <authorList>
            <person name="de Groot N.N."/>
        </authorList>
    </citation>
    <scope>NUCLEOTIDE SEQUENCE [LARGE SCALE GENOMIC DNA]</scope>
    <source>
        <strain evidence="1 2">CGMCC 4.5598</strain>
    </source>
</reference>
<evidence type="ECO:0000313" key="1">
    <source>
        <dbReference type="EMBL" id="SET90175.1"/>
    </source>
</evidence>
<dbReference type="RefSeq" id="WP_091081731.1">
    <property type="nucleotide sequence ID" value="NZ_FOHX01000004.1"/>
</dbReference>
<sequence length="74" mass="8413">MEKIQAALLEDQILIWPSQLDNLDAKRMVYLVRRGSALGETLVILDKMEPNQILAEVILSKLRFAHAHEEVVTS</sequence>
<gene>
    <name evidence="1" type="ORF">SAMN05421811_104619</name>
</gene>
<protein>
    <submittedName>
        <fullName evidence="1">Uncharacterized protein</fullName>
    </submittedName>
</protein>
<proteinExistence type="predicted"/>
<dbReference type="Proteomes" id="UP000199361">
    <property type="component" value="Unassembled WGS sequence"/>
</dbReference>
<organism evidence="1 2">
    <name type="scientific">Nonomuraea wenchangensis</name>
    <dbReference type="NCBI Taxonomy" id="568860"/>
    <lineage>
        <taxon>Bacteria</taxon>
        <taxon>Bacillati</taxon>
        <taxon>Actinomycetota</taxon>
        <taxon>Actinomycetes</taxon>
        <taxon>Streptosporangiales</taxon>
        <taxon>Streptosporangiaceae</taxon>
        <taxon>Nonomuraea</taxon>
    </lineage>
</organism>
<dbReference type="EMBL" id="FOHX01000004">
    <property type="protein sequence ID" value="SET90175.1"/>
    <property type="molecule type" value="Genomic_DNA"/>
</dbReference>